<keyword evidence="1" id="KW-1133">Transmembrane helix</keyword>
<keyword evidence="1" id="KW-0472">Membrane</keyword>
<sequence length="54" mass="6041">MVWLKLLAVIAASVLLVWSFPFLWEIGIAAIFGACFWLFARPPQNRPPADDGQP</sequence>
<accession>A0ABY0IS51</accession>
<dbReference type="RefSeq" id="WP_014238037.1">
    <property type="nucleotide sequence ID" value="NZ_SHKM01000001.1"/>
</dbReference>
<keyword evidence="1" id="KW-0812">Transmembrane</keyword>
<keyword evidence="3" id="KW-1185">Reference proteome</keyword>
<name>A0ABY0IS51_9RHOO</name>
<feature type="transmembrane region" description="Helical" evidence="1">
    <location>
        <begin position="6"/>
        <end position="39"/>
    </location>
</feature>
<comment type="caution">
    <text evidence="2">The sequence shown here is derived from an EMBL/GenBank/DDBJ whole genome shotgun (WGS) entry which is preliminary data.</text>
</comment>
<dbReference type="Proteomes" id="UP000292136">
    <property type="component" value="Unassembled WGS sequence"/>
</dbReference>
<organism evidence="2 3">
    <name type="scientific">Azospira oryzae</name>
    <dbReference type="NCBI Taxonomy" id="146939"/>
    <lineage>
        <taxon>Bacteria</taxon>
        <taxon>Pseudomonadati</taxon>
        <taxon>Pseudomonadota</taxon>
        <taxon>Betaproteobacteria</taxon>
        <taxon>Rhodocyclales</taxon>
        <taxon>Rhodocyclaceae</taxon>
        <taxon>Azospira</taxon>
    </lineage>
</organism>
<gene>
    <name evidence="2" type="ORF">EV678_1036</name>
</gene>
<protein>
    <submittedName>
        <fullName evidence="2">Uncharacterized protein</fullName>
    </submittedName>
</protein>
<evidence type="ECO:0000313" key="3">
    <source>
        <dbReference type="Proteomes" id="UP000292136"/>
    </source>
</evidence>
<reference evidence="2 3" key="1">
    <citation type="submission" date="2019-02" db="EMBL/GenBank/DDBJ databases">
        <title>Genomic Encyclopedia of Type Strains, Phase IV (KMG-IV): sequencing the most valuable type-strain genomes for metagenomic binning, comparative biology and taxonomic classification.</title>
        <authorList>
            <person name="Goeker M."/>
        </authorList>
    </citation>
    <scope>NUCLEOTIDE SEQUENCE [LARGE SCALE GENOMIC DNA]</scope>
    <source>
        <strain evidence="2 3">DSM 21223</strain>
    </source>
</reference>
<proteinExistence type="predicted"/>
<dbReference type="EMBL" id="SHKM01000001">
    <property type="protein sequence ID" value="RZT90225.1"/>
    <property type="molecule type" value="Genomic_DNA"/>
</dbReference>
<evidence type="ECO:0000256" key="1">
    <source>
        <dbReference type="SAM" id="Phobius"/>
    </source>
</evidence>
<evidence type="ECO:0000313" key="2">
    <source>
        <dbReference type="EMBL" id="RZT90225.1"/>
    </source>
</evidence>